<dbReference type="CDD" id="cd06267">
    <property type="entry name" value="PBP1_LacI_sugar_binding-like"/>
    <property type="match status" value="1"/>
</dbReference>
<keyword evidence="3" id="KW-0804">Transcription</keyword>
<evidence type="ECO:0000313" key="6">
    <source>
        <dbReference type="EMBL" id="MBB4740934.1"/>
    </source>
</evidence>
<feature type="domain" description="Transcriptional regulator LacI/GalR-like sensor" evidence="5">
    <location>
        <begin position="116"/>
        <end position="272"/>
    </location>
</feature>
<dbReference type="GO" id="GO:0000976">
    <property type="term" value="F:transcription cis-regulatory region binding"/>
    <property type="evidence" value="ECO:0007669"/>
    <property type="project" value="TreeGrafter"/>
</dbReference>
<gene>
    <name evidence="6" type="ORF">BJY16_004393</name>
</gene>
<dbReference type="Pfam" id="PF13377">
    <property type="entry name" value="Peripla_BP_3"/>
    <property type="match status" value="1"/>
</dbReference>
<protein>
    <submittedName>
        <fullName evidence="6">DNA-binding LacI/PurR family transcriptional regulator</fullName>
    </submittedName>
</protein>
<dbReference type="AlphaFoldDB" id="A0A7W7GZ00"/>
<dbReference type="Proteomes" id="UP000546162">
    <property type="component" value="Unassembled WGS sequence"/>
</dbReference>
<dbReference type="RefSeq" id="WP_185041480.1">
    <property type="nucleotide sequence ID" value="NZ_BAABFG010000005.1"/>
</dbReference>
<dbReference type="PANTHER" id="PTHR30146">
    <property type="entry name" value="LACI-RELATED TRANSCRIPTIONAL REPRESSOR"/>
    <property type="match status" value="1"/>
</dbReference>
<keyword evidence="7" id="KW-1185">Reference proteome</keyword>
<evidence type="ECO:0000256" key="2">
    <source>
        <dbReference type="ARBA" id="ARBA00023125"/>
    </source>
</evidence>
<dbReference type="GO" id="GO:0003700">
    <property type="term" value="F:DNA-binding transcription factor activity"/>
    <property type="evidence" value="ECO:0007669"/>
    <property type="project" value="TreeGrafter"/>
</dbReference>
<evidence type="ECO:0000256" key="3">
    <source>
        <dbReference type="ARBA" id="ARBA00023163"/>
    </source>
</evidence>
<organism evidence="6 7">
    <name type="scientific">Actinoplanes octamycinicus</name>
    <dbReference type="NCBI Taxonomy" id="135948"/>
    <lineage>
        <taxon>Bacteria</taxon>
        <taxon>Bacillati</taxon>
        <taxon>Actinomycetota</taxon>
        <taxon>Actinomycetes</taxon>
        <taxon>Micromonosporales</taxon>
        <taxon>Micromonosporaceae</taxon>
        <taxon>Actinoplanes</taxon>
    </lineage>
</organism>
<dbReference type="EMBL" id="JACHNB010000001">
    <property type="protein sequence ID" value="MBB4740934.1"/>
    <property type="molecule type" value="Genomic_DNA"/>
</dbReference>
<dbReference type="Gene3D" id="3.40.50.2300">
    <property type="match status" value="2"/>
</dbReference>
<comment type="caution">
    <text evidence="6">The sequence shown here is derived from an EMBL/GenBank/DDBJ whole genome shotgun (WGS) entry which is preliminary data.</text>
</comment>
<dbReference type="InterPro" id="IPR046335">
    <property type="entry name" value="LacI/GalR-like_sensor"/>
</dbReference>
<sequence>MAGGLIGLVLTGSADRIGVEPFFMELIAGMEEALAPAGVTVLLLVVPDLDAELATYQRWARDRTVAAVVVVNLVHDDVRPDHVARLGLPVVLAGKHPGPFAKVVTDDAGAMTTAIETLSGLGHRVIGRVSGPAELLHTAERTSAIRSAAAAHGVSVVIVEGDYSAEGGVRGLRELLAGSPAPTAIVFDNDVMAVAAEQELIRSRVPVPGRISLLACDDSPLCELAVPPLSALSTDVHEHGLTLGRAVLDLVRGEAGREHPGPSVSIRQRESTGPAPAQDLLSGRRPPG</sequence>
<keyword evidence="2 6" id="KW-0238">DNA-binding</keyword>
<proteinExistence type="predicted"/>
<evidence type="ECO:0000313" key="7">
    <source>
        <dbReference type="Proteomes" id="UP000546162"/>
    </source>
</evidence>
<name>A0A7W7GZ00_9ACTN</name>
<evidence type="ECO:0000256" key="1">
    <source>
        <dbReference type="ARBA" id="ARBA00023015"/>
    </source>
</evidence>
<reference evidence="6 7" key="1">
    <citation type="submission" date="2020-08" db="EMBL/GenBank/DDBJ databases">
        <title>Sequencing the genomes of 1000 actinobacteria strains.</title>
        <authorList>
            <person name="Klenk H.-P."/>
        </authorList>
    </citation>
    <scope>NUCLEOTIDE SEQUENCE [LARGE SCALE GENOMIC DNA]</scope>
    <source>
        <strain evidence="6 7">DSM 45809</strain>
    </source>
</reference>
<feature type="region of interest" description="Disordered" evidence="4">
    <location>
        <begin position="255"/>
        <end position="288"/>
    </location>
</feature>
<accession>A0A7W7GZ00</accession>
<evidence type="ECO:0000259" key="5">
    <source>
        <dbReference type="Pfam" id="PF13377"/>
    </source>
</evidence>
<keyword evidence="1" id="KW-0805">Transcription regulation</keyword>
<dbReference type="PANTHER" id="PTHR30146:SF155">
    <property type="entry name" value="ALANINE RACEMASE"/>
    <property type="match status" value="1"/>
</dbReference>
<dbReference type="InterPro" id="IPR028082">
    <property type="entry name" value="Peripla_BP_I"/>
</dbReference>
<evidence type="ECO:0000256" key="4">
    <source>
        <dbReference type="SAM" id="MobiDB-lite"/>
    </source>
</evidence>
<dbReference type="SUPFAM" id="SSF53822">
    <property type="entry name" value="Periplasmic binding protein-like I"/>
    <property type="match status" value="1"/>
</dbReference>